<comment type="caution">
    <text evidence="4">The sequence shown here is derived from an EMBL/GenBank/DDBJ whole genome shotgun (WGS) entry which is preliminary data.</text>
</comment>
<protein>
    <recommendedName>
        <fullName evidence="3">NmrA-like domain-containing protein</fullName>
    </recommendedName>
</protein>
<dbReference type="Gene3D" id="3.40.50.720">
    <property type="entry name" value="NAD(P)-binding Rossmann-like Domain"/>
    <property type="match status" value="1"/>
</dbReference>
<dbReference type="InterPro" id="IPR036291">
    <property type="entry name" value="NAD(P)-bd_dom_sf"/>
</dbReference>
<dbReference type="InParanoid" id="V5G1T3"/>
<evidence type="ECO:0000313" key="4">
    <source>
        <dbReference type="EMBL" id="GAD95936.1"/>
    </source>
</evidence>
<keyword evidence="1" id="KW-0521">NADP</keyword>
<proteinExistence type="predicted"/>
<evidence type="ECO:0000313" key="5">
    <source>
        <dbReference type="Proteomes" id="UP000018001"/>
    </source>
</evidence>
<evidence type="ECO:0000259" key="3">
    <source>
        <dbReference type="Pfam" id="PF05368"/>
    </source>
</evidence>
<dbReference type="SUPFAM" id="SSF51735">
    <property type="entry name" value="NAD(P)-binding Rossmann-fold domains"/>
    <property type="match status" value="1"/>
</dbReference>
<dbReference type="PANTHER" id="PTHR47706:SF9">
    <property type="entry name" value="NMRA-LIKE DOMAIN-CONTAINING PROTEIN-RELATED"/>
    <property type="match status" value="1"/>
</dbReference>
<dbReference type="GO" id="GO:0016491">
    <property type="term" value="F:oxidoreductase activity"/>
    <property type="evidence" value="ECO:0007669"/>
    <property type="project" value="UniProtKB-KW"/>
</dbReference>
<evidence type="ECO:0000256" key="2">
    <source>
        <dbReference type="ARBA" id="ARBA00023002"/>
    </source>
</evidence>
<keyword evidence="2" id="KW-0560">Oxidoreductase</keyword>
<organism evidence="4 5">
    <name type="scientific">Byssochlamys spectabilis (strain No. 5 / NBRC 109023)</name>
    <name type="common">Paecilomyces variotii</name>
    <dbReference type="NCBI Taxonomy" id="1356009"/>
    <lineage>
        <taxon>Eukaryota</taxon>
        <taxon>Fungi</taxon>
        <taxon>Dikarya</taxon>
        <taxon>Ascomycota</taxon>
        <taxon>Pezizomycotina</taxon>
        <taxon>Eurotiomycetes</taxon>
        <taxon>Eurotiomycetidae</taxon>
        <taxon>Eurotiales</taxon>
        <taxon>Thermoascaceae</taxon>
        <taxon>Paecilomyces</taxon>
    </lineage>
</organism>
<dbReference type="HOGENOM" id="CLU_044876_6_1_1"/>
<dbReference type="EMBL" id="BAUL01000143">
    <property type="protein sequence ID" value="GAD95936.1"/>
    <property type="molecule type" value="Genomic_DNA"/>
</dbReference>
<reference evidence="5" key="1">
    <citation type="journal article" date="2014" name="Genome Announc.">
        <title>Draft genome sequence of the formaldehyde-resistant fungus Byssochlamys spectabilis No. 5 (anamorph Paecilomyces variotii No. 5) (NBRC109023).</title>
        <authorList>
            <person name="Oka T."/>
            <person name="Ekino K."/>
            <person name="Fukuda K."/>
            <person name="Nomura Y."/>
        </authorList>
    </citation>
    <scope>NUCLEOTIDE SEQUENCE [LARGE SCALE GENOMIC DNA]</scope>
    <source>
        <strain evidence="5">No. 5 / NBRC 109023</strain>
    </source>
</reference>
<dbReference type="AlphaFoldDB" id="V5G1T3"/>
<feature type="domain" description="NmrA-like" evidence="3">
    <location>
        <begin position="4"/>
        <end position="224"/>
    </location>
</feature>
<sequence length="270" mass="29432">MAYKKIGVFGGNGLLGKEVTRALVEEGFDVVPFSRSAEPQSISGAQTQQITSETSLVGFDVIVSTVGPSGWADQIPLIARAKADGVKRFIPSEFGMDHRGQHVDYLTPKENSLKAVQEAGFPDGWTAFINGFFETVVSMMTKLDLSTSTLKVVGKGTTEYPFVFRHDIGRAIAQTLKAPPEAYKDSWVVLASAWASGNQIAQWIEEAVGKKITIEHVEPDASTPIIHLLEKTGGNVFERGIETKGLGVEWGDFEAYVKTWTTFVNSSDQE</sequence>
<dbReference type="InterPro" id="IPR008030">
    <property type="entry name" value="NmrA-like"/>
</dbReference>
<dbReference type="Proteomes" id="UP000018001">
    <property type="component" value="Unassembled WGS sequence"/>
</dbReference>
<evidence type="ECO:0000256" key="1">
    <source>
        <dbReference type="ARBA" id="ARBA00022857"/>
    </source>
</evidence>
<gene>
    <name evidence="4" type="ORF">PVAR5_4584</name>
</gene>
<dbReference type="Gene3D" id="3.90.25.10">
    <property type="entry name" value="UDP-galactose 4-epimerase, domain 1"/>
    <property type="match status" value="1"/>
</dbReference>
<dbReference type="OrthoDB" id="9974981at2759"/>
<accession>V5G1T3</accession>
<dbReference type="PANTHER" id="PTHR47706">
    <property type="entry name" value="NMRA-LIKE FAMILY PROTEIN"/>
    <property type="match status" value="1"/>
</dbReference>
<keyword evidence="5" id="KW-1185">Reference proteome</keyword>
<dbReference type="InterPro" id="IPR051609">
    <property type="entry name" value="NmrA/Isoflavone_reductase-like"/>
</dbReference>
<name>V5G1T3_BYSSN</name>
<dbReference type="Pfam" id="PF05368">
    <property type="entry name" value="NmrA"/>
    <property type="match status" value="1"/>
</dbReference>